<dbReference type="CDD" id="cd02440">
    <property type="entry name" value="AdoMet_MTases"/>
    <property type="match status" value="1"/>
</dbReference>
<dbReference type="Gene3D" id="3.40.50.150">
    <property type="entry name" value="Vaccinia Virus protein VP39"/>
    <property type="match status" value="1"/>
</dbReference>
<comment type="similarity">
    <text evidence="1">Belongs to the CFA/CMAS family.</text>
</comment>
<dbReference type="AlphaFoldDB" id="D8LTB4"/>
<dbReference type="Pfam" id="PF02353">
    <property type="entry name" value="CMAS"/>
    <property type="match status" value="1"/>
</dbReference>
<proteinExistence type="inferred from homology"/>
<accession>D8LTB4</accession>
<dbReference type="EMBL" id="FN649751">
    <property type="protein sequence ID" value="CBN77985.1"/>
    <property type="molecule type" value="Genomic_DNA"/>
</dbReference>
<name>D8LTB4_ECTSI</name>
<dbReference type="EMBL" id="FN649047">
    <property type="protein sequence ID" value="CBN77985.1"/>
    <property type="molecule type" value="Genomic_DNA"/>
</dbReference>
<keyword evidence="3" id="KW-1185">Reference proteome</keyword>
<dbReference type="FunFam" id="3.40.50.150:FF:000554">
    <property type="entry name" value="Cation-transporting ATPase"/>
    <property type="match status" value="1"/>
</dbReference>
<sequence>MAGLINALSTAVSPYVMPAVEKNVVPDFVVRFGVRRQCGHRLQDIARGTSVEQLARKEALIEELKKMPIATQQDAANEQHYEVNAAFYHLALGPRLKYSSGFWPKSDSTFEESEVAMLEMYCDRAKLEDGMKIVDLGCGWGSLTLFLAEKYPNASITSISNSASQKTYIDGQCRERGFGNVRVITGDINEFDLGEEDKGSFDRVMSIEMFEHMKNYKLLIAKISGWLSPGGKLFVHILKHKDHPYHFFQEEGGRAQYFFWGERMPWEALLFHFQEDLRIEGHWRVNGTHYARTSEAWLSRMDENKEEIMPILGEIYGEGTELKWFVYWRLFFIACAELFNYRKGEEWMVSHYLFAKPE</sequence>
<protein>
    <recommendedName>
        <fullName evidence="4">Cyclopropane-fatty-acyl-phospholipid synthase</fullName>
    </recommendedName>
</protein>
<dbReference type="InterPro" id="IPR029063">
    <property type="entry name" value="SAM-dependent_MTases_sf"/>
</dbReference>
<dbReference type="PANTHER" id="PTHR43832">
    <property type="match status" value="1"/>
</dbReference>
<dbReference type="eggNOG" id="ENOG502QQW3">
    <property type="taxonomic scope" value="Eukaryota"/>
</dbReference>
<evidence type="ECO:0000256" key="1">
    <source>
        <dbReference type="ARBA" id="ARBA00010815"/>
    </source>
</evidence>
<gene>
    <name evidence="2" type="ORF">Esi_0081_0089</name>
</gene>
<dbReference type="PANTHER" id="PTHR43832:SF1">
    <property type="entry name" value="S-ADENOSYL-L-METHIONINE-DEPENDENT METHYLTRANSFERASES SUPERFAMILY PROTEIN"/>
    <property type="match status" value="1"/>
</dbReference>
<organism evidence="2 3">
    <name type="scientific">Ectocarpus siliculosus</name>
    <name type="common">Brown alga</name>
    <name type="synonym">Conferva siliculosa</name>
    <dbReference type="NCBI Taxonomy" id="2880"/>
    <lineage>
        <taxon>Eukaryota</taxon>
        <taxon>Sar</taxon>
        <taxon>Stramenopiles</taxon>
        <taxon>Ochrophyta</taxon>
        <taxon>PX clade</taxon>
        <taxon>Phaeophyceae</taxon>
        <taxon>Ectocarpales</taxon>
        <taxon>Ectocarpaceae</taxon>
        <taxon>Ectocarpus</taxon>
    </lineage>
</organism>
<evidence type="ECO:0000313" key="3">
    <source>
        <dbReference type="Proteomes" id="UP000002630"/>
    </source>
</evidence>
<dbReference type="STRING" id="2880.D8LTB4"/>
<dbReference type="Proteomes" id="UP000002630">
    <property type="component" value="Linkage Group LG26"/>
</dbReference>
<dbReference type="OMA" id="IAQHFFT"/>
<reference evidence="2 3" key="1">
    <citation type="journal article" date="2010" name="Nature">
        <title>The Ectocarpus genome and the independent evolution of multicellularity in brown algae.</title>
        <authorList>
            <person name="Cock J.M."/>
            <person name="Sterck L."/>
            <person name="Rouze P."/>
            <person name="Scornet D."/>
            <person name="Allen A.E."/>
            <person name="Amoutzias G."/>
            <person name="Anthouard V."/>
            <person name="Artiguenave F."/>
            <person name="Aury J.M."/>
            <person name="Badger J.H."/>
            <person name="Beszteri B."/>
            <person name="Billiau K."/>
            <person name="Bonnet E."/>
            <person name="Bothwell J.H."/>
            <person name="Bowler C."/>
            <person name="Boyen C."/>
            <person name="Brownlee C."/>
            <person name="Carrano C.J."/>
            <person name="Charrier B."/>
            <person name="Cho G.Y."/>
            <person name="Coelho S.M."/>
            <person name="Collen J."/>
            <person name="Corre E."/>
            <person name="Da Silva C."/>
            <person name="Delage L."/>
            <person name="Delaroque N."/>
            <person name="Dittami S.M."/>
            <person name="Doulbeau S."/>
            <person name="Elias M."/>
            <person name="Farnham G."/>
            <person name="Gachon C.M."/>
            <person name="Gschloessl B."/>
            <person name="Heesch S."/>
            <person name="Jabbari K."/>
            <person name="Jubin C."/>
            <person name="Kawai H."/>
            <person name="Kimura K."/>
            <person name="Kloareg B."/>
            <person name="Kupper F.C."/>
            <person name="Lang D."/>
            <person name="Le Bail A."/>
            <person name="Leblanc C."/>
            <person name="Lerouge P."/>
            <person name="Lohr M."/>
            <person name="Lopez P.J."/>
            <person name="Martens C."/>
            <person name="Maumus F."/>
            <person name="Michel G."/>
            <person name="Miranda-Saavedra D."/>
            <person name="Morales J."/>
            <person name="Moreau H."/>
            <person name="Motomura T."/>
            <person name="Nagasato C."/>
            <person name="Napoli C.A."/>
            <person name="Nelson D.R."/>
            <person name="Nyvall-Collen P."/>
            <person name="Peters A.F."/>
            <person name="Pommier C."/>
            <person name="Potin P."/>
            <person name="Poulain J."/>
            <person name="Quesneville H."/>
            <person name="Read B."/>
            <person name="Rensing S.A."/>
            <person name="Ritter A."/>
            <person name="Rousvoal S."/>
            <person name="Samanta M."/>
            <person name="Samson G."/>
            <person name="Schroeder D.C."/>
            <person name="Segurens B."/>
            <person name="Strittmatter M."/>
            <person name="Tonon T."/>
            <person name="Tregear J.W."/>
            <person name="Valentin K."/>
            <person name="von Dassow P."/>
            <person name="Yamagishi T."/>
            <person name="Van de Peer Y."/>
            <person name="Wincker P."/>
        </authorList>
    </citation>
    <scope>NUCLEOTIDE SEQUENCE [LARGE SCALE GENOMIC DNA]</scope>
    <source>
        <strain evidence="3">Ec32 / CCAP1310/4</strain>
    </source>
</reference>
<evidence type="ECO:0008006" key="4">
    <source>
        <dbReference type="Google" id="ProtNLM"/>
    </source>
</evidence>
<dbReference type="InParanoid" id="D8LTB4"/>
<evidence type="ECO:0000313" key="2">
    <source>
        <dbReference type="EMBL" id="CBN77985.1"/>
    </source>
</evidence>
<dbReference type="OrthoDB" id="506498at2759"/>
<dbReference type="SUPFAM" id="SSF53335">
    <property type="entry name" value="S-adenosyl-L-methionine-dependent methyltransferases"/>
    <property type="match status" value="1"/>
</dbReference>